<name>A0A9J6FV89_HAELO</name>
<proteinExistence type="predicted"/>
<dbReference type="AlphaFoldDB" id="A0A9J6FV89"/>
<accession>A0A9J6FV89</accession>
<reference evidence="1 2" key="1">
    <citation type="journal article" date="2020" name="Cell">
        <title>Large-Scale Comparative Analyses of Tick Genomes Elucidate Their Genetic Diversity and Vector Capacities.</title>
        <authorList>
            <consortium name="Tick Genome and Microbiome Consortium (TIGMIC)"/>
            <person name="Jia N."/>
            <person name="Wang J."/>
            <person name="Shi W."/>
            <person name="Du L."/>
            <person name="Sun Y."/>
            <person name="Zhan W."/>
            <person name="Jiang J.F."/>
            <person name="Wang Q."/>
            <person name="Zhang B."/>
            <person name="Ji P."/>
            <person name="Bell-Sakyi L."/>
            <person name="Cui X.M."/>
            <person name="Yuan T.T."/>
            <person name="Jiang B.G."/>
            <person name="Yang W.F."/>
            <person name="Lam T.T."/>
            <person name="Chang Q.C."/>
            <person name="Ding S.J."/>
            <person name="Wang X.J."/>
            <person name="Zhu J.G."/>
            <person name="Ruan X.D."/>
            <person name="Zhao L."/>
            <person name="Wei J.T."/>
            <person name="Ye R.Z."/>
            <person name="Que T.C."/>
            <person name="Du C.H."/>
            <person name="Zhou Y.H."/>
            <person name="Cheng J.X."/>
            <person name="Dai P.F."/>
            <person name="Guo W.B."/>
            <person name="Han X.H."/>
            <person name="Huang E.J."/>
            <person name="Li L.F."/>
            <person name="Wei W."/>
            <person name="Gao Y.C."/>
            <person name="Liu J.Z."/>
            <person name="Shao H.Z."/>
            <person name="Wang X."/>
            <person name="Wang C.C."/>
            <person name="Yang T.C."/>
            <person name="Huo Q.B."/>
            <person name="Li W."/>
            <person name="Chen H.Y."/>
            <person name="Chen S.E."/>
            <person name="Zhou L.G."/>
            <person name="Ni X.B."/>
            <person name="Tian J.H."/>
            <person name="Sheng Y."/>
            <person name="Liu T."/>
            <person name="Pan Y.S."/>
            <person name="Xia L.Y."/>
            <person name="Li J."/>
            <person name="Zhao F."/>
            <person name="Cao W.C."/>
        </authorList>
    </citation>
    <scope>NUCLEOTIDE SEQUENCE [LARGE SCALE GENOMIC DNA]</scope>
    <source>
        <strain evidence="1">HaeL-2018</strain>
    </source>
</reference>
<keyword evidence="2" id="KW-1185">Reference proteome</keyword>
<dbReference type="OrthoDB" id="49395at2759"/>
<comment type="caution">
    <text evidence="1">The sequence shown here is derived from an EMBL/GenBank/DDBJ whole genome shotgun (WGS) entry which is preliminary data.</text>
</comment>
<dbReference type="Proteomes" id="UP000821853">
    <property type="component" value="Chromosome 2"/>
</dbReference>
<sequence>MQSHRFPMTMEEVEILFQVGSTPFDKRNVSLNLLQGAKSQQRSAEERIVQLTGGQSFLARQRQATSKRHNLPGVQTR</sequence>
<evidence type="ECO:0000313" key="1">
    <source>
        <dbReference type="EMBL" id="KAH9366217.1"/>
    </source>
</evidence>
<gene>
    <name evidence="1" type="ORF">HPB48_016782</name>
</gene>
<dbReference type="EMBL" id="JABSTR010000004">
    <property type="protein sequence ID" value="KAH9366217.1"/>
    <property type="molecule type" value="Genomic_DNA"/>
</dbReference>
<protein>
    <submittedName>
        <fullName evidence="1">Uncharacterized protein</fullName>
    </submittedName>
</protein>
<organism evidence="1 2">
    <name type="scientific">Haemaphysalis longicornis</name>
    <name type="common">Bush tick</name>
    <dbReference type="NCBI Taxonomy" id="44386"/>
    <lineage>
        <taxon>Eukaryota</taxon>
        <taxon>Metazoa</taxon>
        <taxon>Ecdysozoa</taxon>
        <taxon>Arthropoda</taxon>
        <taxon>Chelicerata</taxon>
        <taxon>Arachnida</taxon>
        <taxon>Acari</taxon>
        <taxon>Parasitiformes</taxon>
        <taxon>Ixodida</taxon>
        <taxon>Ixodoidea</taxon>
        <taxon>Ixodidae</taxon>
        <taxon>Haemaphysalinae</taxon>
        <taxon>Haemaphysalis</taxon>
    </lineage>
</organism>
<dbReference type="VEuPathDB" id="VectorBase:HLOH_040993"/>
<evidence type="ECO:0000313" key="2">
    <source>
        <dbReference type="Proteomes" id="UP000821853"/>
    </source>
</evidence>